<dbReference type="GO" id="GO:0005506">
    <property type="term" value="F:iron ion binding"/>
    <property type="evidence" value="ECO:0007669"/>
    <property type="project" value="InterPro"/>
</dbReference>
<comment type="cofactor">
    <cofactor evidence="21">
        <name>heme</name>
        <dbReference type="ChEBI" id="CHEBI:30413"/>
    </cofactor>
</comment>
<dbReference type="Gene3D" id="1.10.630.10">
    <property type="entry name" value="Cytochrome P450"/>
    <property type="match status" value="1"/>
</dbReference>
<evidence type="ECO:0000256" key="8">
    <source>
        <dbReference type="ARBA" id="ARBA00022848"/>
    </source>
</evidence>
<dbReference type="GO" id="GO:0004508">
    <property type="term" value="F:steroid 17-alpha-monooxygenase activity"/>
    <property type="evidence" value="ECO:0007669"/>
    <property type="project" value="TreeGrafter"/>
</dbReference>
<keyword evidence="6 21" id="KW-0479">Metal-binding</keyword>
<dbReference type="AlphaFoldDB" id="A0A914A1D7"/>
<keyword evidence="24" id="KW-1185">Reference proteome</keyword>
<reference evidence="23" key="1">
    <citation type="submission" date="2022-11" db="UniProtKB">
        <authorList>
            <consortium name="EnsemblMetazoa"/>
        </authorList>
    </citation>
    <scope>IDENTIFICATION</scope>
</reference>
<dbReference type="GO" id="GO:0020037">
    <property type="term" value="F:heme binding"/>
    <property type="evidence" value="ECO:0007669"/>
    <property type="project" value="InterPro"/>
</dbReference>
<dbReference type="InterPro" id="IPR008066">
    <property type="entry name" value="Cyt_P450_E_grp-I_CYP1"/>
</dbReference>
<dbReference type="InterPro" id="IPR017972">
    <property type="entry name" value="Cyt_P450_CS"/>
</dbReference>
<evidence type="ECO:0000256" key="1">
    <source>
        <dbReference type="ARBA" id="ARBA00004184"/>
    </source>
</evidence>
<keyword evidence="9 22" id="KW-0560">Oxidoreductase</keyword>
<evidence type="ECO:0000256" key="6">
    <source>
        <dbReference type="ARBA" id="ARBA00022723"/>
    </source>
</evidence>
<organism evidence="23 24">
    <name type="scientific">Patiria miniata</name>
    <name type="common">Bat star</name>
    <name type="synonym">Asterina miniata</name>
    <dbReference type="NCBI Taxonomy" id="46514"/>
    <lineage>
        <taxon>Eukaryota</taxon>
        <taxon>Metazoa</taxon>
        <taxon>Echinodermata</taxon>
        <taxon>Eleutherozoa</taxon>
        <taxon>Asterozoa</taxon>
        <taxon>Asteroidea</taxon>
        <taxon>Valvatacea</taxon>
        <taxon>Valvatida</taxon>
        <taxon>Asterinidae</taxon>
        <taxon>Patiria</taxon>
    </lineage>
</organism>
<dbReference type="RefSeq" id="XP_038057171.1">
    <property type="nucleotide sequence ID" value="XM_038201243.1"/>
</dbReference>
<proteinExistence type="inferred from homology"/>
<evidence type="ECO:0000256" key="10">
    <source>
        <dbReference type="ARBA" id="ARBA00023004"/>
    </source>
</evidence>
<evidence type="ECO:0000256" key="15">
    <source>
        <dbReference type="ARBA" id="ARBA00044116"/>
    </source>
</evidence>
<evidence type="ECO:0000256" key="2">
    <source>
        <dbReference type="ARBA" id="ARBA00004524"/>
    </source>
</evidence>
<dbReference type="PRINTS" id="PR01683">
    <property type="entry name" value="EP450ICYP1A"/>
</dbReference>
<sequence length="519" mass="57823">MVTEILIFVALLLFCRFLIISLRGGGRTGRAWNPPPCPPGVPLLGNLAVFLGTQPLYVALRRLGRKHGDVFGLRMCGKDFVVLGSSGAIREAFVKRSVDFAGRPYMFSISLLTRKNCGIAFSDYGPAWRGHRKDAASALRLSLKAGSVESDGHPGRSIAEKTISQEVSHLVSKMAVSDGCPINPSDMLTVALINTVCSLTFGCRYGPSDAEMKAFVSANHKLKELFKPGHPLDLFPFLKMFPSKRMRTIQEIIASRDSILQAQYQDHVATFRPDNIRDITDAFLKSMQDAGGNDDASDDVTMTEDQVVMSMWEIFAGGFESTFQTLRWALAYLLHYPEVQKRLQDEIDNNVPVGLPTWRDRSRLPYLEATVLETLRHSSFSSLNGPHVTTCDTKIGDYDIAQGTTVLCNLWWVHHDPENWKDPDNFRPEHFLDEAGKVFTPKHFLPFSVGPRFCLGKQLATMGLFLYLGGILKHFTLACTPGKKPPSLEPESSEPIRTIGEYEIILTKRESRDPVCLPA</sequence>
<evidence type="ECO:0000256" key="4">
    <source>
        <dbReference type="ARBA" id="ARBA00010617"/>
    </source>
</evidence>
<evidence type="ECO:0000256" key="17">
    <source>
        <dbReference type="ARBA" id="ARBA00044265"/>
    </source>
</evidence>
<dbReference type="Pfam" id="PF00067">
    <property type="entry name" value="p450"/>
    <property type="match status" value="1"/>
</dbReference>
<dbReference type="InterPro" id="IPR036396">
    <property type="entry name" value="Cyt_P450_sf"/>
</dbReference>
<keyword evidence="11 22" id="KW-0503">Monooxygenase</keyword>
<evidence type="ECO:0000256" key="19">
    <source>
        <dbReference type="ARBA" id="ARBA00044304"/>
    </source>
</evidence>
<keyword evidence="7" id="KW-0256">Endoplasmic reticulum</keyword>
<evidence type="ECO:0000256" key="3">
    <source>
        <dbReference type="ARBA" id="ARBA00004586"/>
    </source>
</evidence>
<name>A0A914A1D7_PATMI</name>
<evidence type="ECO:0000256" key="13">
    <source>
        <dbReference type="ARBA" id="ARBA00023136"/>
    </source>
</evidence>
<keyword evidence="10 21" id="KW-0408">Iron</keyword>
<dbReference type="FunFam" id="1.10.630.10:FF:000049">
    <property type="entry name" value="steroid 21-hydroxylase isoform X1"/>
    <property type="match status" value="1"/>
</dbReference>
<keyword evidence="8" id="KW-0492">Microsome</keyword>
<feature type="binding site" description="axial binding residue" evidence="21">
    <location>
        <position position="454"/>
    </location>
    <ligand>
        <name>heme</name>
        <dbReference type="ChEBI" id="CHEBI:30413"/>
    </ligand>
    <ligandPart>
        <name>Fe</name>
        <dbReference type="ChEBI" id="CHEBI:18248"/>
    </ligandPart>
</feature>
<keyword evidence="12" id="KW-0446">Lipid-binding</keyword>
<dbReference type="OrthoDB" id="1470350at2759"/>
<comment type="subcellular location">
    <subcellularLocation>
        <location evidence="1">Endomembrane system</location>
        <topology evidence="1">Peripheral membrane protein</topology>
    </subcellularLocation>
    <subcellularLocation>
        <location evidence="3">Endoplasmic reticulum membrane</location>
    </subcellularLocation>
    <subcellularLocation>
        <location evidence="2">Microsome membrane</location>
    </subcellularLocation>
</comment>
<dbReference type="PRINTS" id="PR00385">
    <property type="entry name" value="P450"/>
</dbReference>
<dbReference type="GO" id="GO:0004509">
    <property type="term" value="F:steroid 21-monooxygenase activity"/>
    <property type="evidence" value="ECO:0007669"/>
    <property type="project" value="UniProtKB-EC"/>
</dbReference>
<dbReference type="InterPro" id="IPR001128">
    <property type="entry name" value="Cyt_P450"/>
</dbReference>
<evidence type="ECO:0000256" key="5">
    <source>
        <dbReference type="ARBA" id="ARBA00022617"/>
    </source>
</evidence>
<evidence type="ECO:0000256" key="16">
    <source>
        <dbReference type="ARBA" id="ARBA00044217"/>
    </source>
</evidence>
<keyword evidence="5 21" id="KW-0349">Heme</keyword>
<dbReference type="Proteomes" id="UP000887568">
    <property type="component" value="Unplaced"/>
</dbReference>
<evidence type="ECO:0000256" key="9">
    <source>
        <dbReference type="ARBA" id="ARBA00023002"/>
    </source>
</evidence>
<dbReference type="GO" id="GO:0008289">
    <property type="term" value="F:lipid binding"/>
    <property type="evidence" value="ECO:0007669"/>
    <property type="project" value="UniProtKB-KW"/>
</dbReference>
<dbReference type="GO" id="GO:0042448">
    <property type="term" value="P:progesterone metabolic process"/>
    <property type="evidence" value="ECO:0007669"/>
    <property type="project" value="TreeGrafter"/>
</dbReference>
<evidence type="ECO:0000256" key="11">
    <source>
        <dbReference type="ARBA" id="ARBA00023033"/>
    </source>
</evidence>
<dbReference type="GO" id="GO:0008610">
    <property type="term" value="P:lipid biosynthetic process"/>
    <property type="evidence" value="ECO:0007669"/>
    <property type="project" value="UniProtKB-ARBA"/>
</dbReference>
<evidence type="ECO:0000256" key="22">
    <source>
        <dbReference type="RuleBase" id="RU000461"/>
    </source>
</evidence>
<dbReference type="PRINTS" id="PR00463">
    <property type="entry name" value="EP450I"/>
</dbReference>
<dbReference type="GeneID" id="119728839"/>
<evidence type="ECO:0000313" key="24">
    <source>
        <dbReference type="Proteomes" id="UP000887568"/>
    </source>
</evidence>
<evidence type="ECO:0000256" key="7">
    <source>
        <dbReference type="ARBA" id="ARBA00022824"/>
    </source>
</evidence>
<evidence type="ECO:0000256" key="18">
    <source>
        <dbReference type="ARBA" id="ARBA00044282"/>
    </source>
</evidence>
<keyword evidence="13" id="KW-0472">Membrane</keyword>
<dbReference type="EC" id="1.14.14.16" evidence="14"/>
<evidence type="ECO:0000256" key="20">
    <source>
        <dbReference type="ARBA" id="ARBA00044342"/>
    </source>
</evidence>
<evidence type="ECO:0000256" key="12">
    <source>
        <dbReference type="ARBA" id="ARBA00023121"/>
    </source>
</evidence>
<dbReference type="OMA" id="GPQEAME"/>
<evidence type="ECO:0000256" key="21">
    <source>
        <dbReference type="PIRSR" id="PIRSR602401-1"/>
    </source>
</evidence>
<protein>
    <recommendedName>
        <fullName evidence="15">Steroid 21-hydroxylase</fullName>
        <ecNumber evidence="14">1.14.14.16</ecNumber>
    </recommendedName>
    <alternativeName>
        <fullName evidence="19">21-OHase</fullName>
    </alternativeName>
    <alternativeName>
        <fullName evidence="16">Cytochrome P-450c21</fullName>
    </alternativeName>
    <alternativeName>
        <fullName evidence="20">Cytochrome P450 21</fullName>
    </alternativeName>
    <alternativeName>
        <fullName evidence="18">Cytochrome P450 XXI</fullName>
    </alternativeName>
    <alternativeName>
        <fullName evidence="17">Cytochrome P450-C21</fullName>
    </alternativeName>
</protein>
<comment type="similarity">
    <text evidence="4 22">Belongs to the cytochrome P450 family.</text>
</comment>
<dbReference type="PANTHER" id="PTHR24289:SF1">
    <property type="entry name" value="STEROID 17-ALPHA-HYDROXYLASE_17,20 LYASE"/>
    <property type="match status" value="1"/>
</dbReference>
<evidence type="ECO:0000256" key="14">
    <source>
        <dbReference type="ARBA" id="ARBA00044040"/>
    </source>
</evidence>
<accession>A0A914A1D7</accession>
<dbReference type="GO" id="GO:0042446">
    <property type="term" value="P:hormone biosynthetic process"/>
    <property type="evidence" value="ECO:0007669"/>
    <property type="project" value="TreeGrafter"/>
</dbReference>
<dbReference type="PANTHER" id="PTHR24289">
    <property type="entry name" value="STEROID 17-ALPHA-HYDROXYLASE/17,20 LYASE"/>
    <property type="match status" value="1"/>
</dbReference>
<dbReference type="PROSITE" id="PS00086">
    <property type="entry name" value="CYTOCHROME_P450"/>
    <property type="match status" value="1"/>
</dbReference>
<dbReference type="EnsemblMetazoa" id="XM_038201243.1">
    <property type="protein sequence ID" value="XP_038057171.1"/>
    <property type="gene ID" value="LOC119728839"/>
</dbReference>
<dbReference type="GO" id="GO:0005789">
    <property type="term" value="C:endoplasmic reticulum membrane"/>
    <property type="evidence" value="ECO:0007669"/>
    <property type="project" value="UniProtKB-SubCell"/>
</dbReference>
<evidence type="ECO:0000313" key="23">
    <source>
        <dbReference type="EnsemblMetazoa" id="XP_038057171.1"/>
    </source>
</evidence>
<dbReference type="SUPFAM" id="SSF48264">
    <property type="entry name" value="Cytochrome P450"/>
    <property type="match status" value="1"/>
</dbReference>
<dbReference type="InterPro" id="IPR002401">
    <property type="entry name" value="Cyt_P450_E_grp-I"/>
</dbReference>